<evidence type="ECO:0000256" key="1">
    <source>
        <dbReference type="SAM" id="Phobius"/>
    </source>
</evidence>
<protein>
    <recommendedName>
        <fullName evidence="4">DUF2550 family protein</fullName>
    </recommendedName>
</protein>
<feature type="transmembrane region" description="Helical" evidence="1">
    <location>
        <begin position="6"/>
        <end position="29"/>
    </location>
</feature>
<evidence type="ECO:0000313" key="2">
    <source>
        <dbReference type="EMBL" id="WQQ27643.1"/>
    </source>
</evidence>
<name>A0ABZ0ZTJ8_9ACTN</name>
<proteinExistence type="predicted"/>
<dbReference type="EMBL" id="CP141059">
    <property type="protein sequence ID" value="WQQ27643.1"/>
    <property type="molecule type" value="Genomic_DNA"/>
</dbReference>
<gene>
    <name evidence="2" type="ORF">SHK19_05260</name>
</gene>
<keyword evidence="1" id="KW-1133">Transmembrane helix</keyword>
<keyword evidence="3" id="KW-1185">Reference proteome</keyword>
<keyword evidence="1" id="KW-0812">Transmembrane</keyword>
<evidence type="ECO:0000313" key="3">
    <source>
        <dbReference type="Proteomes" id="UP001327225"/>
    </source>
</evidence>
<dbReference type="Proteomes" id="UP001327225">
    <property type="component" value="Chromosome"/>
</dbReference>
<evidence type="ECO:0008006" key="4">
    <source>
        <dbReference type="Google" id="ProtNLM"/>
    </source>
</evidence>
<dbReference type="RefSeq" id="WP_322938023.1">
    <property type="nucleotide sequence ID" value="NZ_CP141059.1"/>
</dbReference>
<sequence>MNAAVLIVLISILSVVAAIAFIGAVLWAVRRASRDRGAEVRAAHPDAELGPELGQYRGGTGDFPRARNTSWVVLTPTTLVVRPILGNAVELPISEITGTRIQQHFNTHWNGRPVLVVETGRGEVGLTVGSTDRWRTALAR</sequence>
<keyword evidence="1" id="KW-0472">Membrane</keyword>
<organism evidence="2 3">
    <name type="scientific">Nocardioides bizhenqiangii</name>
    <dbReference type="NCBI Taxonomy" id="3095076"/>
    <lineage>
        <taxon>Bacteria</taxon>
        <taxon>Bacillati</taxon>
        <taxon>Actinomycetota</taxon>
        <taxon>Actinomycetes</taxon>
        <taxon>Propionibacteriales</taxon>
        <taxon>Nocardioidaceae</taxon>
        <taxon>Nocardioides</taxon>
    </lineage>
</organism>
<reference evidence="3" key="1">
    <citation type="submission" date="2023-12" db="EMBL/GenBank/DDBJ databases">
        <title>Novel species in genus Nocardioides.</title>
        <authorList>
            <person name="Zhou H."/>
        </authorList>
    </citation>
    <scope>NUCLEOTIDE SEQUENCE [LARGE SCALE GENOMIC DNA]</scope>
    <source>
        <strain evidence="3">HM61</strain>
    </source>
</reference>
<accession>A0ABZ0ZTJ8</accession>